<dbReference type="OrthoDB" id="7478737at2"/>
<proteinExistence type="predicted"/>
<keyword evidence="2" id="KW-1185">Reference proteome</keyword>
<sequence>MMRAGKLDRTISLERQTETVADSGAISKTWTKIATVRAEIVTASMHERLTGYGEAENGNVVFRIRYLAGLTTADRVTYDGKHFDLDEIVEIGRRRGLELRGTSTS</sequence>
<organism evidence="1 2">
    <name type="scientific">Pararhizobium mangrovi</name>
    <dbReference type="NCBI Taxonomy" id="2590452"/>
    <lineage>
        <taxon>Bacteria</taxon>
        <taxon>Pseudomonadati</taxon>
        <taxon>Pseudomonadota</taxon>
        <taxon>Alphaproteobacteria</taxon>
        <taxon>Hyphomicrobiales</taxon>
        <taxon>Rhizobiaceae</taxon>
        <taxon>Rhizobium/Agrobacterium group</taxon>
        <taxon>Pararhizobium</taxon>
    </lineage>
</organism>
<dbReference type="InterPro" id="IPR008767">
    <property type="entry name" value="Phage_SPP1_head-tail_adaptor"/>
</dbReference>
<dbReference type="Pfam" id="PF05521">
    <property type="entry name" value="Phage_HCP"/>
    <property type="match status" value="1"/>
</dbReference>
<dbReference type="NCBIfam" id="TIGR01563">
    <property type="entry name" value="gp16_SPP1"/>
    <property type="match status" value="1"/>
</dbReference>
<name>A0A506TZI2_9HYPH</name>
<accession>A0A506TZI2</accession>
<comment type="caution">
    <text evidence="1">The sequence shown here is derived from an EMBL/GenBank/DDBJ whole genome shotgun (WGS) entry which is preliminary data.</text>
</comment>
<evidence type="ECO:0000313" key="2">
    <source>
        <dbReference type="Proteomes" id="UP000320314"/>
    </source>
</evidence>
<dbReference type="Gene3D" id="2.40.10.270">
    <property type="entry name" value="Bacteriophage SPP1 head-tail adaptor protein"/>
    <property type="match status" value="1"/>
</dbReference>
<reference evidence="1 2" key="1">
    <citation type="submission" date="2019-06" db="EMBL/GenBank/DDBJ databases">
        <authorList>
            <person name="Li M."/>
        </authorList>
    </citation>
    <scope>NUCLEOTIDE SEQUENCE [LARGE SCALE GENOMIC DNA]</scope>
    <source>
        <strain evidence="1 2">BGMRC6574</strain>
    </source>
</reference>
<dbReference type="EMBL" id="VHLH01000031">
    <property type="protein sequence ID" value="TPW26391.1"/>
    <property type="molecule type" value="Genomic_DNA"/>
</dbReference>
<protein>
    <submittedName>
        <fullName evidence="1">Head-tail adaptor protein</fullName>
    </submittedName>
</protein>
<dbReference type="Proteomes" id="UP000320314">
    <property type="component" value="Unassembled WGS sequence"/>
</dbReference>
<dbReference type="InterPro" id="IPR038666">
    <property type="entry name" value="SSP1_head-tail_sf"/>
</dbReference>
<evidence type="ECO:0000313" key="1">
    <source>
        <dbReference type="EMBL" id="TPW26391.1"/>
    </source>
</evidence>
<gene>
    <name evidence="1" type="ORF">FJU11_15050</name>
</gene>
<dbReference type="AlphaFoldDB" id="A0A506TZI2"/>